<dbReference type="Pfam" id="PF01266">
    <property type="entry name" value="DAO"/>
    <property type="match status" value="1"/>
</dbReference>
<evidence type="ECO:0000313" key="2">
    <source>
        <dbReference type="EMBL" id="PHH62993.1"/>
    </source>
</evidence>
<gene>
    <name evidence="2" type="ORF">CDD81_6418</name>
</gene>
<dbReference type="STRING" id="1399860.A0A2C5Y5U0"/>
<organism evidence="2 3">
    <name type="scientific">Ophiocordyceps australis</name>
    <dbReference type="NCBI Taxonomy" id="1399860"/>
    <lineage>
        <taxon>Eukaryota</taxon>
        <taxon>Fungi</taxon>
        <taxon>Dikarya</taxon>
        <taxon>Ascomycota</taxon>
        <taxon>Pezizomycotina</taxon>
        <taxon>Sordariomycetes</taxon>
        <taxon>Hypocreomycetidae</taxon>
        <taxon>Hypocreales</taxon>
        <taxon>Ophiocordycipitaceae</taxon>
        <taxon>Ophiocordyceps</taxon>
    </lineage>
</organism>
<dbReference type="OrthoDB" id="4913900at2759"/>
<evidence type="ECO:0000313" key="3">
    <source>
        <dbReference type="Proteomes" id="UP000226192"/>
    </source>
</evidence>
<dbReference type="SUPFAM" id="SSF51905">
    <property type="entry name" value="FAD/NAD(P)-binding domain"/>
    <property type="match status" value="1"/>
</dbReference>
<feature type="domain" description="FAD dependent oxidoreductase" evidence="1">
    <location>
        <begin position="6"/>
        <end position="214"/>
    </location>
</feature>
<accession>A0A2C5Y5U0</accession>
<proteinExistence type="predicted"/>
<dbReference type="EMBL" id="NJET01000059">
    <property type="protein sequence ID" value="PHH62993.1"/>
    <property type="molecule type" value="Genomic_DNA"/>
</dbReference>
<dbReference type="InterPro" id="IPR006076">
    <property type="entry name" value="FAD-dep_OxRdtase"/>
</dbReference>
<dbReference type="InterPro" id="IPR036188">
    <property type="entry name" value="FAD/NAD-bd_sf"/>
</dbReference>
<comment type="caution">
    <text evidence="2">The sequence shown here is derived from an EMBL/GenBank/DDBJ whole genome shotgun (WGS) entry which is preliminary data.</text>
</comment>
<keyword evidence="3" id="KW-1185">Reference proteome</keyword>
<dbReference type="AlphaFoldDB" id="A0A2C5Y5U0"/>
<dbReference type="Proteomes" id="UP000226192">
    <property type="component" value="Unassembled WGS sequence"/>
</dbReference>
<evidence type="ECO:0000259" key="1">
    <source>
        <dbReference type="Pfam" id="PF01266"/>
    </source>
</evidence>
<reference evidence="2 3" key="1">
    <citation type="submission" date="2017-06" db="EMBL/GenBank/DDBJ databases">
        <title>Ant-infecting Ophiocordyceps genomes reveal a high diversity of potential behavioral manipulation genes and a possible major role for enterotoxins.</title>
        <authorList>
            <person name="De Bekker C."/>
            <person name="Evans H.C."/>
            <person name="Brachmann A."/>
            <person name="Hughes D.P."/>
        </authorList>
    </citation>
    <scope>NUCLEOTIDE SEQUENCE [LARGE SCALE GENOMIC DNA]</scope>
    <source>
        <strain evidence="2 3">Map64</strain>
    </source>
</reference>
<protein>
    <recommendedName>
        <fullName evidence="1">FAD dependent oxidoreductase domain-containing protein</fullName>
    </recommendedName>
</protein>
<name>A0A2C5Y5U0_9HYPO</name>
<sequence>MAPVFAIIGGGIAGTVQAIHLATRFPWLKIQIYEQRSQILSSTSSINPGRPSFGFHYPDLATAVSCQDNTVKFTKFLESIGCRHIFANAPQHGIYVLVKRPVSILGETVAPVFGPEKLESVYEQIRRHAIRTYADDDIFARHFGPPEDICKRLQRHEYEHLLTPQLVDSVGACYETRERTFNVASICAFLSSYVRGLHNIDVITDAHVTHLEKGNQGPAPSFRITWRNSLGREACYSADLLTLACWEHNGIARAQLGVSAAVPTYNRVKVLAIVDVAVTAKSIKITRPIFIASGPFGMMSPQGYHRTTNGRFMCRVACTLAIHTNLLTVADDEPMPLKLQDLLRGSAGAAERHKLAWPIVQGAKQLFSSLESAELVDVRCGVVRIPFGQKKGIIDLSDPESEHHSRTESGCRQIGQGLFINEAMKLIYSVFNAEKILAWTLAELKASSWSTAGNSC</sequence>